<sequence length="63" mass="7197">NMQTIRTIQIQSQISSSMNSSSNSSNILEEISEEILYNAVIQKRIIELIQNANKELDEIKKNC</sequence>
<feature type="non-terminal residue" evidence="1">
    <location>
        <position position="63"/>
    </location>
</feature>
<evidence type="ECO:0000313" key="2">
    <source>
        <dbReference type="Proteomes" id="UP000789920"/>
    </source>
</evidence>
<feature type="non-terminal residue" evidence="1">
    <location>
        <position position="1"/>
    </location>
</feature>
<evidence type="ECO:0000313" key="1">
    <source>
        <dbReference type="EMBL" id="CAG8781292.1"/>
    </source>
</evidence>
<keyword evidence="2" id="KW-1185">Reference proteome</keyword>
<accession>A0ACA9R8J5</accession>
<dbReference type="EMBL" id="CAJVQC010045429">
    <property type="protein sequence ID" value="CAG8781292.1"/>
    <property type="molecule type" value="Genomic_DNA"/>
</dbReference>
<dbReference type="Proteomes" id="UP000789920">
    <property type="component" value="Unassembled WGS sequence"/>
</dbReference>
<protein>
    <submittedName>
        <fullName evidence="1">4750_t:CDS:1</fullName>
    </submittedName>
</protein>
<name>A0ACA9R8J5_9GLOM</name>
<gene>
    <name evidence="1" type="ORF">RPERSI_LOCUS17624</name>
</gene>
<comment type="caution">
    <text evidence="1">The sequence shown here is derived from an EMBL/GenBank/DDBJ whole genome shotgun (WGS) entry which is preliminary data.</text>
</comment>
<reference evidence="1" key="1">
    <citation type="submission" date="2021-06" db="EMBL/GenBank/DDBJ databases">
        <authorList>
            <person name="Kallberg Y."/>
            <person name="Tangrot J."/>
            <person name="Rosling A."/>
        </authorList>
    </citation>
    <scope>NUCLEOTIDE SEQUENCE</scope>
    <source>
        <strain evidence="1">MA461A</strain>
    </source>
</reference>
<proteinExistence type="predicted"/>
<organism evidence="1 2">
    <name type="scientific">Racocetra persica</name>
    <dbReference type="NCBI Taxonomy" id="160502"/>
    <lineage>
        <taxon>Eukaryota</taxon>
        <taxon>Fungi</taxon>
        <taxon>Fungi incertae sedis</taxon>
        <taxon>Mucoromycota</taxon>
        <taxon>Glomeromycotina</taxon>
        <taxon>Glomeromycetes</taxon>
        <taxon>Diversisporales</taxon>
        <taxon>Gigasporaceae</taxon>
        <taxon>Racocetra</taxon>
    </lineage>
</organism>